<accession>A0A261FGM4</accession>
<feature type="region of interest" description="Disordered" evidence="5">
    <location>
        <begin position="59"/>
        <end position="79"/>
    </location>
</feature>
<evidence type="ECO:0000256" key="3">
    <source>
        <dbReference type="ARBA" id="ARBA00023172"/>
    </source>
</evidence>
<keyword evidence="9" id="KW-1185">Reference proteome</keyword>
<dbReference type="PROSITE" id="PS51898">
    <property type="entry name" value="TYR_RECOMBINASE"/>
    <property type="match status" value="1"/>
</dbReference>
<dbReference type="GO" id="GO:0015074">
    <property type="term" value="P:DNA integration"/>
    <property type="evidence" value="ECO:0007669"/>
    <property type="project" value="UniProtKB-KW"/>
</dbReference>
<evidence type="ECO:0000256" key="2">
    <source>
        <dbReference type="ARBA" id="ARBA00023125"/>
    </source>
</evidence>
<evidence type="ECO:0000256" key="1">
    <source>
        <dbReference type="ARBA" id="ARBA00022908"/>
    </source>
</evidence>
<dbReference type="Pfam" id="PF00589">
    <property type="entry name" value="Phage_integrase"/>
    <property type="match status" value="1"/>
</dbReference>
<evidence type="ECO:0000259" key="7">
    <source>
        <dbReference type="PROSITE" id="PS51900"/>
    </source>
</evidence>
<feature type="domain" description="Core-binding (CB)" evidence="7">
    <location>
        <begin position="1"/>
        <end position="89"/>
    </location>
</feature>
<dbReference type="GO" id="GO:0006310">
    <property type="term" value="P:DNA recombination"/>
    <property type="evidence" value="ECO:0007669"/>
    <property type="project" value="UniProtKB-KW"/>
</dbReference>
<dbReference type="InterPro" id="IPR004107">
    <property type="entry name" value="Integrase_SAM-like_N"/>
</dbReference>
<evidence type="ECO:0000256" key="5">
    <source>
        <dbReference type="SAM" id="MobiDB-lite"/>
    </source>
</evidence>
<keyword evidence="1" id="KW-0229">DNA integration</keyword>
<dbReference type="InterPro" id="IPR013762">
    <property type="entry name" value="Integrase-like_cat_sf"/>
</dbReference>
<dbReference type="InterPro" id="IPR002104">
    <property type="entry name" value="Integrase_catalytic"/>
</dbReference>
<dbReference type="Pfam" id="PF14659">
    <property type="entry name" value="Phage_int_SAM_3"/>
    <property type="match status" value="1"/>
</dbReference>
<protein>
    <submittedName>
        <fullName evidence="8">Integrase</fullName>
    </submittedName>
</protein>
<dbReference type="PANTHER" id="PTHR30349:SF91">
    <property type="entry name" value="INTA PROTEIN"/>
    <property type="match status" value="1"/>
</dbReference>
<dbReference type="CDD" id="cd01189">
    <property type="entry name" value="INT_ICEBs1_C_like"/>
    <property type="match status" value="1"/>
</dbReference>
<reference evidence="8 9" key="1">
    <citation type="journal article" date="2017" name="BMC Genomics">
        <title>Comparative genomic and phylogenomic analyses of the Bifidobacteriaceae family.</title>
        <authorList>
            <person name="Lugli G.A."/>
            <person name="Milani C."/>
            <person name="Turroni F."/>
            <person name="Duranti S."/>
            <person name="Mancabelli L."/>
            <person name="Mangifesta M."/>
            <person name="Ferrario C."/>
            <person name="Modesto M."/>
            <person name="Mattarelli P."/>
            <person name="Jiri K."/>
            <person name="van Sinderen D."/>
            <person name="Ventura M."/>
        </authorList>
    </citation>
    <scope>NUCLEOTIDE SEQUENCE [LARGE SCALE GENOMIC DNA]</scope>
    <source>
        <strain evidence="8 9">DSM 100201</strain>
    </source>
</reference>
<dbReference type="SUPFAM" id="SSF56349">
    <property type="entry name" value="DNA breaking-rejoining enzymes"/>
    <property type="match status" value="1"/>
</dbReference>
<proteinExistence type="predicted"/>
<dbReference type="PROSITE" id="PS51900">
    <property type="entry name" value="CB"/>
    <property type="match status" value="1"/>
</dbReference>
<dbReference type="PANTHER" id="PTHR30349">
    <property type="entry name" value="PHAGE INTEGRASE-RELATED"/>
    <property type="match status" value="1"/>
</dbReference>
<dbReference type="Gene3D" id="1.10.150.130">
    <property type="match status" value="1"/>
</dbReference>
<organism evidence="8 9">
    <name type="scientific">Bifidobacterium tissieri</name>
    <dbReference type="NCBI Taxonomy" id="1630162"/>
    <lineage>
        <taxon>Bacteria</taxon>
        <taxon>Bacillati</taxon>
        <taxon>Actinomycetota</taxon>
        <taxon>Actinomycetes</taxon>
        <taxon>Bifidobacteriales</taxon>
        <taxon>Bifidobacteriaceae</taxon>
        <taxon>Bifidobacterium</taxon>
    </lineage>
</organism>
<evidence type="ECO:0000256" key="4">
    <source>
        <dbReference type="PROSITE-ProRule" id="PRU01248"/>
    </source>
</evidence>
<dbReference type="InterPro" id="IPR050090">
    <property type="entry name" value="Tyrosine_recombinase_XerCD"/>
</dbReference>
<dbReference type="Proteomes" id="UP000216444">
    <property type="component" value="Unassembled WGS sequence"/>
</dbReference>
<sequence>MLGDWLDRWLKEFVKPRLRPKTWKTYSSVVNADIKPSIGGVRLHQLQPKHFRAMEQWITKGDPDSVPPRNPKSSGTAGSAWRTLHKALDDAVKEGIIEYNPADRATPPRVRPATRSTLSAAQARALIDAETDPMWHLMWRLSFELGMRQGERLGLTVDEVQMIDGVCCIVVRQQLQEFSEDERDFPADMSVRYLEDSAYLVPPKTNSGYRVIPLPQSLAVELLAFIKARGNLRPDDLVFVGADGKHLRRQADEEPHFAKALSNAQIEGHYVPHSARHTAATAMMQLGLNSAVRKSIMGHASVSVTDTVYTHVSTADMLKATSEIAAMLSID</sequence>
<dbReference type="AlphaFoldDB" id="A0A261FGM4"/>
<feature type="domain" description="Tyr recombinase" evidence="6">
    <location>
        <begin position="113"/>
        <end position="323"/>
    </location>
</feature>
<comment type="caution">
    <text evidence="8">The sequence shown here is derived from an EMBL/GenBank/DDBJ whole genome shotgun (WGS) entry which is preliminary data.</text>
</comment>
<dbReference type="Gene3D" id="1.10.443.10">
    <property type="entry name" value="Intergrase catalytic core"/>
    <property type="match status" value="1"/>
</dbReference>
<gene>
    <name evidence="8" type="ORF">BTIS_0661</name>
</gene>
<dbReference type="EMBL" id="MWWV01000004">
    <property type="protein sequence ID" value="OZG58292.1"/>
    <property type="molecule type" value="Genomic_DNA"/>
</dbReference>
<evidence type="ECO:0000259" key="6">
    <source>
        <dbReference type="PROSITE" id="PS51898"/>
    </source>
</evidence>
<keyword evidence="3" id="KW-0233">DNA recombination</keyword>
<evidence type="ECO:0000313" key="9">
    <source>
        <dbReference type="Proteomes" id="UP000216444"/>
    </source>
</evidence>
<dbReference type="InterPro" id="IPR010998">
    <property type="entry name" value="Integrase_recombinase_N"/>
</dbReference>
<name>A0A261FGM4_9BIFI</name>
<keyword evidence="2 4" id="KW-0238">DNA-binding</keyword>
<dbReference type="GO" id="GO:0003677">
    <property type="term" value="F:DNA binding"/>
    <property type="evidence" value="ECO:0007669"/>
    <property type="project" value="UniProtKB-UniRule"/>
</dbReference>
<dbReference type="InterPro" id="IPR011010">
    <property type="entry name" value="DNA_brk_join_enz"/>
</dbReference>
<evidence type="ECO:0000313" key="8">
    <source>
        <dbReference type="EMBL" id="OZG58292.1"/>
    </source>
</evidence>
<dbReference type="InterPro" id="IPR044068">
    <property type="entry name" value="CB"/>
</dbReference>